<evidence type="ECO:0000256" key="2">
    <source>
        <dbReference type="ARBA" id="ARBA00023125"/>
    </source>
</evidence>
<protein>
    <submittedName>
        <fullName evidence="5">Xylose operon regulatory protein</fullName>
    </submittedName>
</protein>
<dbReference type="CDD" id="cd01543">
    <property type="entry name" value="PBP1_XylR"/>
    <property type="match status" value="1"/>
</dbReference>
<keyword evidence="3" id="KW-0804">Transcription</keyword>
<dbReference type="AlphaFoldDB" id="A0A517T9X3"/>
<evidence type="ECO:0000313" key="5">
    <source>
        <dbReference type="EMBL" id="QDT65163.1"/>
    </source>
</evidence>
<gene>
    <name evidence="5" type="primary">xylR_6</name>
    <name evidence="5" type="ORF">V22_24100</name>
</gene>
<evidence type="ECO:0000259" key="4">
    <source>
        <dbReference type="PROSITE" id="PS01124"/>
    </source>
</evidence>
<dbReference type="Gene3D" id="3.40.50.2300">
    <property type="match status" value="2"/>
</dbReference>
<dbReference type="InterPro" id="IPR028082">
    <property type="entry name" value="Peripla_BP_I"/>
</dbReference>
<evidence type="ECO:0000256" key="1">
    <source>
        <dbReference type="ARBA" id="ARBA00023015"/>
    </source>
</evidence>
<dbReference type="Pfam" id="PF12833">
    <property type="entry name" value="HTH_18"/>
    <property type="match status" value="1"/>
</dbReference>
<reference evidence="5 6" key="1">
    <citation type="submission" date="2019-02" db="EMBL/GenBank/DDBJ databases">
        <title>Deep-cultivation of Planctomycetes and their phenomic and genomic characterization uncovers novel biology.</title>
        <authorList>
            <person name="Wiegand S."/>
            <person name="Jogler M."/>
            <person name="Boedeker C."/>
            <person name="Pinto D."/>
            <person name="Vollmers J."/>
            <person name="Rivas-Marin E."/>
            <person name="Kohn T."/>
            <person name="Peeters S.H."/>
            <person name="Heuer A."/>
            <person name="Rast P."/>
            <person name="Oberbeckmann S."/>
            <person name="Bunk B."/>
            <person name="Jeske O."/>
            <person name="Meyerdierks A."/>
            <person name="Storesund J.E."/>
            <person name="Kallscheuer N."/>
            <person name="Luecker S."/>
            <person name="Lage O.M."/>
            <person name="Pohl T."/>
            <person name="Merkel B.J."/>
            <person name="Hornburger P."/>
            <person name="Mueller R.-W."/>
            <person name="Bruemmer F."/>
            <person name="Labrenz M."/>
            <person name="Spormann A.M."/>
            <person name="Op den Camp H."/>
            <person name="Overmann J."/>
            <person name="Amann R."/>
            <person name="Jetten M.S.M."/>
            <person name="Mascher T."/>
            <person name="Medema M.H."/>
            <person name="Devos D.P."/>
            <person name="Kaster A.-K."/>
            <person name="Ovreas L."/>
            <person name="Rohde M."/>
            <person name="Galperin M.Y."/>
            <person name="Jogler C."/>
        </authorList>
    </citation>
    <scope>NUCLEOTIDE SEQUENCE [LARGE SCALE GENOMIC DNA]</scope>
    <source>
        <strain evidence="5 6">V22</strain>
    </source>
</reference>
<dbReference type="InterPro" id="IPR046335">
    <property type="entry name" value="LacI/GalR-like_sensor"/>
</dbReference>
<proteinExistence type="predicted"/>
<dbReference type="PANTHER" id="PTHR30146">
    <property type="entry name" value="LACI-RELATED TRANSCRIPTIONAL REPRESSOR"/>
    <property type="match status" value="1"/>
</dbReference>
<dbReference type="PROSITE" id="PS00041">
    <property type="entry name" value="HTH_ARAC_FAMILY_1"/>
    <property type="match status" value="1"/>
</dbReference>
<dbReference type="SUPFAM" id="SSF46689">
    <property type="entry name" value="Homeodomain-like"/>
    <property type="match status" value="1"/>
</dbReference>
<dbReference type="InterPro" id="IPR018060">
    <property type="entry name" value="HTH_AraC"/>
</dbReference>
<dbReference type="SUPFAM" id="SSF53822">
    <property type="entry name" value="Periplasmic binding protein-like I"/>
    <property type="match status" value="1"/>
</dbReference>
<evidence type="ECO:0000256" key="3">
    <source>
        <dbReference type="ARBA" id="ARBA00023163"/>
    </source>
</evidence>
<dbReference type="Proteomes" id="UP000319976">
    <property type="component" value="Chromosome"/>
</dbReference>
<dbReference type="KEGG" id="chya:V22_24100"/>
<dbReference type="InterPro" id="IPR009057">
    <property type="entry name" value="Homeodomain-like_sf"/>
</dbReference>
<name>A0A517T9X3_9PLAN</name>
<dbReference type="SMART" id="SM00342">
    <property type="entry name" value="HTH_ARAC"/>
    <property type="match status" value="1"/>
</dbReference>
<dbReference type="OrthoDB" id="9778008at2"/>
<sequence>MQRKRQANALSSVADETNVLLTLSWYYPEIHRGVTRFARDHHWHVTADFEDPVPTHWKGDGVLTLLGARENLWRQVRKLNVPIVDLAESRPNIQLPRVTINNEQVGLMAGEHFLERGFRNYAYVQRWDLGVSRRRREAWMSALQEAGFQSASLNWQAERRQRADTRERRHHWLIERLSQLPKPLAVFASRDTDAVEVIEACLSSGLSVPDEVAVLGVDNTETICDCLRIPLSSISCNWEKVGYEGAALLHRLIKGGRVSLETTYIPPTGIVTRRSTDSMAVEHPEVVKALRFIKSHYQENISMNDVLRQVPMSRSGLEKAFREHYIRPPMEEVRQLRMNHAKKLLRETEHKILTVAHLSGFQDSHSLCRAFRQYLGTTPKRYRHASK</sequence>
<keyword evidence="2" id="KW-0238">DNA-binding</keyword>
<dbReference type="RefSeq" id="WP_145262945.1">
    <property type="nucleotide sequence ID" value="NZ_CP036316.1"/>
</dbReference>
<feature type="domain" description="HTH araC/xylS-type" evidence="4">
    <location>
        <begin position="287"/>
        <end position="385"/>
    </location>
</feature>
<dbReference type="GO" id="GO:0003700">
    <property type="term" value="F:DNA-binding transcription factor activity"/>
    <property type="evidence" value="ECO:0007669"/>
    <property type="project" value="InterPro"/>
</dbReference>
<dbReference type="Gene3D" id="1.10.10.60">
    <property type="entry name" value="Homeodomain-like"/>
    <property type="match status" value="1"/>
</dbReference>
<keyword evidence="1" id="KW-0805">Transcription regulation</keyword>
<dbReference type="PROSITE" id="PS01124">
    <property type="entry name" value="HTH_ARAC_FAMILY_2"/>
    <property type="match status" value="1"/>
</dbReference>
<evidence type="ECO:0000313" key="6">
    <source>
        <dbReference type="Proteomes" id="UP000319976"/>
    </source>
</evidence>
<dbReference type="Pfam" id="PF13377">
    <property type="entry name" value="Peripla_BP_3"/>
    <property type="match status" value="1"/>
</dbReference>
<dbReference type="InterPro" id="IPR018062">
    <property type="entry name" value="HTH_AraC-typ_CS"/>
</dbReference>
<organism evidence="5 6">
    <name type="scientific">Calycomorphotria hydatis</name>
    <dbReference type="NCBI Taxonomy" id="2528027"/>
    <lineage>
        <taxon>Bacteria</taxon>
        <taxon>Pseudomonadati</taxon>
        <taxon>Planctomycetota</taxon>
        <taxon>Planctomycetia</taxon>
        <taxon>Planctomycetales</taxon>
        <taxon>Planctomycetaceae</taxon>
        <taxon>Calycomorphotria</taxon>
    </lineage>
</organism>
<dbReference type="GO" id="GO:0000976">
    <property type="term" value="F:transcription cis-regulatory region binding"/>
    <property type="evidence" value="ECO:0007669"/>
    <property type="project" value="TreeGrafter"/>
</dbReference>
<dbReference type="EMBL" id="CP036316">
    <property type="protein sequence ID" value="QDT65163.1"/>
    <property type="molecule type" value="Genomic_DNA"/>
</dbReference>
<keyword evidence="6" id="KW-1185">Reference proteome</keyword>
<dbReference type="PANTHER" id="PTHR30146:SF24">
    <property type="entry name" value="XYLOSE OPERON REGULATORY PROTEIN"/>
    <property type="match status" value="1"/>
</dbReference>
<accession>A0A517T9X3</accession>